<feature type="compositionally biased region" description="Basic and acidic residues" evidence="1">
    <location>
        <begin position="1"/>
        <end position="14"/>
    </location>
</feature>
<dbReference type="EMBL" id="CP144750">
    <property type="protein sequence ID" value="WVZ80608.1"/>
    <property type="molecule type" value="Genomic_DNA"/>
</dbReference>
<evidence type="ECO:0008006" key="4">
    <source>
        <dbReference type="Google" id="ProtNLM"/>
    </source>
</evidence>
<reference evidence="2 3" key="1">
    <citation type="submission" date="2024-02" db="EMBL/GenBank/DDBJ databases">
        <title>High-quality chromosome-scale genome assembly of Pensacola bahiagrass (Paspalum notatum Flugge var. saurae).</title>
        <authorList>
            <person name="Vega J.M."/>
            <person name="Podio M."/>
            <person name="Orjuela J."/>
            <person name="Siena L.A."/>
            <person name="Pessino S.C."/>
            <person name="Combes M.C."/>
            <person name="Mariac C."/>
            <person name="Albertini E."/>
            <person name="Pupilli F."/>
            <person name="Ortiz J.P.A."/>
            <person name="Leblanc O."/>
        </authorList>
    </citation>
    <scope>NUCLEOTIDE SEQUENCE [LARGE SCALE GENOMIC DNA]</scope>
    <source>
        <strain evidence="2">R1</strain>
        <tissue evidence="2">Leaf</tissue>
    </source>
</reference>
<gene>
    <name evidence="2" type="ORF">U9M48_028067</name>
</gene>
<dbReference type="AlphaFoldDB" id="A0AAQ3WZY9"/>
<evidence type="ECO:0000313" key="2">
    <source>
        <dbReference type="EMBL" id="WVZ80608.1"/>
    </source>
</evidence>
<accession>A0AAQ3WZY9</accession>
<dbReference type="Proteomes" id="UP001341281">
    <property type="component" value="Chromosome 06"/>
</dbReference>
<organism evidence="2 3">
    <name type="scientific">Paspalum notatum var. saurae</name>
    <dbReference type="NCBI Taxonomy" id="547442"/>
    <lineage>
        <taxon>Eukaryota</taxon>
        <taxon>Viridiplantae</taxon>
        <taxon>Streptophyta</taxon>
        <taxon>Embryophyta</taxon>
        <taxon>Tracheophyta</taxon>
        <taxon>Spermatophyta</taxon>
        <taxon>Magnoliopsida</taxon>
        <taxon>Liliopsida</taxon>
        <taxon>Poales</taxon>
        <taxon>Poaceae</taxon>
        <taxon>PACMAD clade</taxon>
        <taxon>Panicoideae</taxon>
        <taxon>Andropogonodae</taxon>
        <taxon>Paspaleae</taxon>
        <taxon>Paspalinae</taxon>
        <taxon>Paspalum</taxon>
    </lineage>
</organism>
<protein>
    <recommendedName>
        <fullName evidence="4">Gag-pol polyprotein</fullName>
    </recommendedName>
</protein>
<proteinExistence type="predicted"/>
<feature type="region of interest" description="Disordered" evidence="1">
    <location>
        <begin position="1"/>
        <end position="44"/>
    </location>
</feature>
<name>A0AAQ3WZY9_PASNO</name>
<evidence type="ECO:0000256" key="1">
    <source>
        <dbReference type="SAM" id="MobiDB-lite"/>
    </source>
</evidence>
<keyword evidence="3" id="KW-1185">Reference proteome</keyword>
<sequence length="196" mass="21299">MHKARGPQDEREAPLKGSLTAAASHGGDGKGEPPLPGPALFGPELTTAGAEEQELPLCKHCFMVNNIDPLTGTNFPTWRDKVHVVLGVMQLDNTLRNDKPTLATNATAEQQTQFATLTEKWEHSNQMALMIIRQAISVAIRGAIADKKEDGTKLTAREFMNSIEENFKGSSKTFASTLIMKMVTSSYDGKGGIREC</sequence>
<evidence type="ECO:0000313" key="3">
    <source>
        <dbReference type="Proteomes" id="UP001341281"/>
    </source>
</evidence>